<evidence type="ECO:0000313" key="2">
    <source>
        <dbReference type="Proteomes" id="UP000237819"/>
    </source>
</evidence>
<sequence length="157" mass="17849">MNALLQAGWEVQRASAPQSLPAFFLARFDWLPISVQDFLTHVDSAVSSDQKAWFITRKEIAGESDSAFAWDEWEFLSLETAEDDPDWQNAIIAFWDEHCPLVLSVKNGYSHLSMRRDNLAIVAGNEPEFEEVEVVAESWEQLLEKVATNDPSLSLYI</sequence>
<dbReference type="Proteomes" id="UP000237819">
    <property type="component" value="Unassembled WGS sequence"/>
</dbReference>
<comment type="caution">
    <text evidence="1">The sequence shown here is derived from an EMBL/GenBank/DDBJ whole genome shotgun (WGS) entry which is preliminary data.</text>
</comment>
<name>A0A2S8GLQ5_9BACT</name>
<evidence type="ECO:0000313" key="1">
    <source>
        <dbReference type="EMBL" id="PQO45251.1"/>
    </source>
</evidence>
<proteinExistence type="predicted"/>
<gene>
    <name evidence="1" type="ORF">C5Y93_14915</name>
</gene>
<reference evidence="1 2" key="1">
    <citation type="submission" date="2018-02" db="EMBL/GenBank/DDBJ databases">
        <title>Comparative genomes isolates from brazilian mangrove.</title>
        <authorList>
            <person name="Araujo J.E."/>
            <person name="Taketani R.G."/>
            <person name="Silva M.C.P."/>
            <person name="Loureco M.V."/>
            <person name="Andreote F.D."/>
        </authorList>
    </citation>
    <scope>NUCLEOTIDE SEQUENCE [LARGE SCALE GENOMIC DNA]</scope>
    <source>
        <strain evidence="1 2">Nap-Phe MGV</strain>
    </source>
</reference>
<dbReference type="EMBL" id="PUHZ01000015">
    <property type="protein sequence ID" value="PQO45251.1"/>
    <property type="molecule type" value="Genomic_DNA"/>
</dbReference>
<dbReference type="AlphaFoldDB" id="A0A2S8GLQ5"/>
<accession>A0A2S8GLQ5</accession>
<protein>
    <submittedName>
        <fullName evidence="1">SMI1/KNR4 family protein</fullName>
    </submittedName>
</protein>
<dbReference type="RefSeq" id="WP_105336231.1">
    <property type="nucleotide sequence ID" value="NZ_PUHZ01000015.1"/>
</dbReference>
<organism evidence="1 2">
    <name type="scientific">Blastopirellula marina</name>
    <dbReference type="NCBI Taxonomy" id="124"/>
    <lineage>
        <taxon>Bacteria</taxon>
        <taxon>Pseudomonadati</taxon>
        <taxon>Planctomycetota</taxon>
        <taxon>Planctomycetia</taxon>
        <taxon>Pirellulales</taxon>
        <taxon>Pirellulaceae</taxon>
        <taxon>Blastopirellula</taxon>
    </lineage>
</organism>
<dbReference type="OrthoDB" id="5061673at2"/>